<gene>
    <name evidence="1" type="ORF">AGLY_009926</name>
</gene>
<organism evidence="1 2">
    <name type="scientific">Aphis glycines</name>
    <name type="common">Soybean aphid</name>
    <dbReference type="NCBI Taxonomy" id="307491"/>
    <lineage>
        <taxon>Eukaryota</taxon>
        <taxon>Metazoa</taxon>
        <taxon>Ecdysozoa</taxon>
        <taxon>Arthropoda</taxon>
        <taxon>Hexapoda</taxon>
        <taxon>Insecta</taxon>
        <taxon>Pterygota</taxon>
        <taxon>Neoptera</taxon>
        <taxon>Paraneoptera</taxon>
        <taxon>Hemiptera</taxon>
        <taxon>Sternorrhyncha</taxon>
        <taxon>Aphidomorpha</taxon>
        <taxon>Aphidoidea</taxon>
        <taxon>Aphididae</taxon>
        <taxon>Aphidini</taxon>
        <taxon>Aphis</taxon>
        <taxon>Aphis</taxon>
    </lineage>
</organism>
<reference evidence="1 2" key="1">
    <citation type="submission" date="2019-08" db="EMBL/GenBank/DDBJ databases">
        <title>The genome of the soybean aphid Biotype 1, its phylome, world population structure and adaptation to the North American continent.</title>
        <authorList>
            <person name="Giordano R."/>
            <person name="Donthu R.K."/>
            <person name="Hernandez A.G."/>
            <person name="Wright C.L."/>
            <person name="Zimin A.V."/>
        </authorList>
    </citation>
    <scope>NUCLEOTIDE SEQUENCE [LARGE SCALE GENOMIC DNA]</scope>
    <source>
        <tissue evidence="1">Whole aphids</tissue>
    </source>
</reference>
<accession>A0A6G0TGC1</accession>
<evidence type="ECO:0000313" key="2">
    <source>
        <dbReference type="Proteomes" id="UP000475862"/>
    </source>
</evidence>
<dbReference type="OrthoDB" id="6617776at2759"/>
<dbReference type="AlphaFoldDB" id="A0A6G0TGC1"/>
<proteinExistence type="predicted"/>
<sequence length="215" mass="25433">MGPTAITVFKRDIQTNNFVESYHSSLLRLIKPYPKVWEFLMAVKYAPNTSSILRYQCFNYKMFHDKDKVMYSVCDINCFCEQYSVVVFKLVLYTAYLNSWKDYGIQFENHWYNQLLSLENQQLQQNLKIRNEGPLQERTANTEAIKDFLVDYTQDLNSDCHLSVLRYAGHRVDNYIIQKIGLGSYLSTEVYLKFKFIRLVPNAHVFKIVDVEKKT</sequence>
<dbReference type="Proteomes" id="UP000475862">
    <property type="component" value="Unassembled WGS sequence"/>
</dbReference>
<comment type="caution">
    <text evidence="1">The sequence shown here is derived from an EMBL/GenBank/DDBJ whole genome shotgun (WGS) entry which is preliminary data.</text>
</comment>
<protein>
    <submittedName>
        <fullName evidence="1">Uncharacterized protein</fullName>
    </submittedName>
</protein>
<dbReference type="EMBL" id="VYZN01000039">
    <property type="protein sequence ID" value="KAE9532303.1"/>
    <property type="molecule type" value="Genomic_DNA"/>
</dbReference>
<evidence type="ECO:0000313" key="1">
    <source>
        <dbReference type="EMBL" id="KAE9532303.1"/>
    </source>
</evidence>
<keyword evidence="2" id="KW-1185">Reference proteome</keyword>
<name>A0A6G0TGC1_APHGL</name>